<gene>
    <name evidence="8" type="ORF">FDP41_011458</name>
</gene>
<dbReference type="GO" id="GO:0030150">
    <property type="term" value="P:protein import into mitochondrial matrix"/>
    <property type="evidence" value="ECO:0007669"/>
    <property type="project" value="TreeGrafter"/>
</dbReference>
<reference evidence="8 9" key="1">
    <citation type="journal article" date="2019" name="Sci. Rep.">
        <title>Nanopore sequencing improves the draft genome of the human pathogenic amoeba Naegleria fowleri.</title>
        <authorList>
            <person name="Liechti N."/>
            <person name="Schurch N."/>
            <person name="Bruggmann R."/>
            <person name="Wittwer M."/>
        </authorList>
    </citation>
    <scope>NUCLEOTIDE SEQUENCE [LARGE SCALE GENOMIC DNA]</scope>
    <source>
        <strain evidence="8 9">ATCC 30894</strain>
    </source>
</reference>
<evidence type="ECO:0000256" key="5">
    <source>
        <dbReference type="ARBA" id="ARBA00023128"/>
    </source>
</evidence>
<dbReference type="OMA" id="FRTKYAR"/>
<dbReference type="Gene3D" id="3.10.450.240">
    <property type="match status" value="1"/>
</dbReference>
<dbReference type="OrthoDB" id="10265990at2759"/>
<dbReference type="AlphaFoldDB" id="A0A6A5CA33"/>
<protein>
    <recommendedName>
        <fullName evidence="7">Tim44-like domain-containing protein</fullName>
    </recommendedName>
</protein>
<evidence type="ECO:0000256" key="3">
    <source>
        <dbReference type="ARBA" id="ARBA00022792"/>
    </source>
</evidence>
<dbReference type="VEuPathDB" id="AmoebaDB:FDP41_011458"/>
<evidence type="ECO:0000256" key="4">
    <source>
        <dbReference type="ARBA" id="ARBA00022946"/>
    </source>
</evidence>
<comment type="subcellular location">
    <subcellularLocation>
        <location evidence="1">Mitochondrion inner membrane</location>
    </subcellularLocation>
</comment>
<dbReference type="VEuPathDB" id="AmoebaDB:NfTy_018900"/>
<dbReference type="InterPro" id="IPR032710">
    <property type="entry name" value="NTF2-like_dom_sf"/>
</dbReference>
<dbReference type="SMART" id="SM00978">
    <property type="entry name" value="Tim44"/>
    <property type="match status" value="1"/>
</dbReference>
<dbReference type="RefSeq" id="XP_044567241.1">
    <property type="nucleotide sequence ID" value="XM_044701868.1"/>
</dbReference>
<dbReference type="VEuPathDB" id="AmoebaDB:NF0029500"/>
<accession>A0A6A5CA33</accession>
<keyword evidence="5" id="KW-0496">Mitochondrion</keyword>
<organism evidence="8 9">
    <name type="scientific">Naegleria fowleri</name>
    <name type="common">Brain eating amoeba</name>
    <dbReference type="NCBI Taxonomy" id="5763"/>
    <lineage>
        <taxon>Eukaryota</taxon>
        <taxon>Discoba</taxon>
        <taxon>Heterolobosea</taxon>
        <taxon>Tetramitia</taxon>
        <taxon>Eutetramitia</taxon>
        <taxon>Vahlkampfiidae</taxon>
        <taxon>Naegleria</taxon>
    </lineage>
</organism>
<sequence>MNRASSLLCSFFSHHLPRGFARGSSARTKKHQFIFFFPYRSGIISSSFHTNNKCNEGPKGMTDLFKEHLKRQIQSNESVQAAIRSYQETFLAKGVEKLKPTLSKGKEALSKGSTSLDETAEKLLQSETMSRVGKAVDSAYDVLNQRVGLKYITGESAGNRISDLKRAPVFFFRTKYARELDLSKGYVYNPFTRTLVNITEIISQEELEAVMKEIKEKPDLGKMGEQSEEDLHYESERQEQEREELVKLLTARMQEQRVQEAEAGKPKVNPTTAEELKLTKENSPVISQLIEPYYTTRGIIWKTQLLLQEIQHKQTGKHPSLFFRLIPGMVDILNETLRFVDARITPPVKVKKAEQQEPPAEEELSKSSEQALAISELKKRDPRFDLDLLLVTMEAIVIPEILSAYFADDTHTIKKFVSESCYRQIFFPRIQERLHAKHKLDSKVLHVADIHLLTTRYDAGNPALVISCSVQYTHCIKNEAGEIIEGGPKDIRQETQMWVLRQDESHETDDWYISEVSMMIDPVKIV</sequence>
<evidence type="ECO:0000256" key="1">
    <source>
        <dbReference type="ARBA" id="ARBA00004273"/>
    </source>
</evidence>
<evidence type="ECO:0000259" key="7">
    <source>
        <dbReference type="SMART" id="SM00978"/>
    </source>
</evidence>
<evidence type="ECO:0000256" key="6">
    <source>
        <dbReference type="ARBA" id="ARBA00023136"/>
    </source>
</evidence>
<name>A0A6A5CA33_NAEFO</name>
<dbReference type="GO" id="GO:0005743">
    <property type="term" value="C:mitochondrial inner membrane"/>
    <property type="evidence" value="ECO:0007669"/>
    <property type="project" value="UniProtKB-SubCell"/>
</dbReference>
<proteinExistence type="inferred from homology"/>
<dbReference type="Proteomes" id="UP000444721">
    <property type="component" value="Unassembled WGS sequence"/>
</dbReference>
<keyword evidence="6" id="KW-0472">Membrane</keyword>
<keyword evidence="4" id="KW-0809">Transit peptide</keyword>
<dbReference type="InterPro" id="IPR007379">
    <property type="entry name" value="Tim44-like_dom"/>
</dbReference>
<dbReference type="InterPro" id="IPR039544">
    <property type="entry name" value="Tim44-like"/>
</dbReference>
<evidence type="ECO:0000313" key="8">
    <source>
        <dbReference type="EMBL" id="KAF0982528.1"/>
    </source>
</evidence>
<dbReference type="PANTHER" id="PTHR10721:SF1">
    <property type="entry name" value="MITOCHONDRIAL IMPORT INNER MEMBRANE TRANSLOCASE SUBUNIT TIM44"/>
    <property type="match status" value="1"/>
</dbReference>
<dbReference type="Pfam" id="PF04280">
    <property type="entry name" value="Tim44"/>
    <property type="match status" value="1"/>
</dbReference>
<evidence type="ECO:0000256" key="2">
    <source>
        <dbReference type="ARBA" id="ARBA00009597"/>
    </source>
</evidence>
<dbReference type="PANTHER" id="PTHR10721">
    <property type="entry name" value="MITOCHONDRIAL IMPORT INNER MEMBRANE TRANSLOCASE SUBUNIT TIM44"/>
    <property type="match status" value="1"/>
</dbReference>
<comment type="caution">
    <text evidence="8">The sequence shown here is derived from an EMBL/GenBank/DDBJ whole genome shotgun (WGS) entry which is preliminary data.</text>
</comment>
<dbReference type="EMBL" id="VFQX01000009">
    <property type="protein sequence ID" value="KAF0982528.1"/>
    <property type="molecule type" value="Genomic_DNA"/>
</dbReference>
<keyword evidence="9" id="KW-1185">Reference proteome</keyword>
<feature type="domain" description="Tim44-like" evidence="7">
    <location>
        <begin position="370"/>
        <end position="518"/>
    </location>
</feature>
<dbReference type="GO" id="GO:0051087">
    <property type="term" value="F:protein-folding chaperone binding"/>
    <property type="evidence" value="ECO:0007669"/>
    <property type="project" value="TreeGrafter"/>
</dbReference>
<comment type="similarity">
    <text evidence="2">Belongs to the Tim44 family.</text>
</comment>
<dbReference type="GeneID" id="68118673"/>
<keyword evidence="3" id="KW-0999">Mitochondrion inner membrane</keyword>
<dbReference type="SUPFAM" id="SSF54427">
    <property type="entry name" value="NTF2-like"/>
    <property type="match status" value="1"/>
</dbReference>
<evidence type="ECO:0000313" key="9">
    <source>
        <dbReference type="Proteomes" id="UP000444721"/>
    </source>
</evidence>